<dbReference type="GO" id="GO:0001227">
    <property type="term" value="F:DNA-binding transcription repressor activity, RNA polymerase II-specific"/>
    <property type="evidence" value="ECO:0007669"/>
    <property type="project" value="InterPro"/>
</dbReference>
<protein>
    <recommendedName>
        <fullName evidence="2">DM14 domain-containing protein</fullName>
    </recommendedName>
</protein>
<dbReference type="PANTHER" id="PTHR13076:SF5">
    <property type="entry name" value="COILED-COIL AND C2 DOMAIN-CONTAINING PROTEIN 1B"/>
    <property type="match status" value="1"/>
</dbReference>
<comment type="caution">
    <text evidence="3">The sequence shown here is derived from an EMBL/GenBank/DDBJ whole genome shotgun (WGS) entry which is preliminary data.</text>
</comment>
<dbReference type="PANTHER" id="PTHR13076">
    <property type="entry name" value="COILED-COIL AND C2 DOMAIN-CONTAINING PROTEIN 1-LIKE"/>
    <property type="match status" value="1"/>
</dbReference>
<evidence type="ECO:0000313" key="3">
    <source>
        <dbReference type="EMBL" id="KAJ8418603.1"/>
    </source>
</evidence>
<accession>A0AAD7X3C5</accession>
<evidence type="ECO:0000313" key="4">
    <source>
        <dbReference type="Proteomes" id="UP001221898"/>
    </source>
</evidence>
<feature type="compositionally biased region" description="Basic and acidic residues" evidence="1">
    <location>
        <begin position="161"/>
        <end position="172"/>
    </location>
</feature>
<evidence type="ECO:0000259" key="2">
    <source>
        <dbReference type="SMART" id="SM00685"/>
    </source>
</evidence>
<dbReference type="Pfam" id="PF21528">
    <property type="entry name" value="CC2D1A-B_DM14"/>
    <property type="match status" value="1"/>
</dbReference>
<keyword evidence="4" id="KW-1185">Reference proteome</keyword>
<dbReference type="Proteomes" id="UP001221898">
    <property type="component" value="Unassembled WGS sequence"/>
</dbReference>
<evidence type="ECO:0000256" key="1">
    <source>
        <dbReference type="SAM" id="MobiDB-lite"/>
    </source>
</evidence>
<dbReference type="SMART" id="SM00685">
    <property type="entry name" value="DM14"/>
    <property type="match status" value="1"/>
</dbReference>
<organism evidence="3 4">
    <name type="scientific">Aldrovandia affinis</name>
    <dbReference type="NCBI Taxonomy" id="143900"/>
    <lineage>
        <taxon>Eukaryota</taxon>
        <taxon>Metazoa</taxon>
        <taxon>Chordata</taxon>
        <taxon>Craniata</taxon>
        <taxon>Vertebrata</taxon>
        <taxon>Euteleostomi</taxon>
        <taxon>Actinopterygii</taxon>
        <taxon>Neopterygii</taxon>
        <taxon>Teleostei</taxon>
        <taxon>Notacanthiformes</taxon>
        <taxon>Halosauridae</taxon>
        <taxon>Aldrovandia</taxon>
    </lineage>
</organism>
<sequence length="241" mass="27595">MELKLEAAIEPLENGQPFNESSMSTPPRAAPPQPKGPLEALEQRMAMYKEAYTQARASRDDHKARMQKRIAKQYQSTVPVHKARRAIHFAHSTRKQYMKVALQAKQKDDLEQDRHFLHILKVYEMYKLHQAILHLGNITETINYTLPILTHSYRGKQDVPGTHRDGGDHCESVESTSPSRNKLRAIKPPSSRTPAAQVCATCFSVWSEYNQSFTLTINRNHRGFWRVSQSKGLKLEVLHKG</sequence>
<name>A0AAD7X3C5_9TELE</name>
<proteinExistence type="predicted"/>
<feature type="region of interest" description="Disordered" evidence="1">
    <location>
        <begin position="161"/>
        <end position="190"/>
    </location>
</feature>
<dbReference type="InterPro" id="IPR039725">
    <property type="entry name" value="CC2D1A/B"/>
</dbReference>
<dbReference type="AlphaFoldDB" id="A0AAD7X3C5"/>
<dbReference type="InterPro" id="IPR006608">
    <property type="entry name" value="CC2D1A/B_DM14"/>
</dbReference>
<feature type="region of interest" description="Disordered" evidence="1">
    <location>
        <begin position="1"/>
        <end position="36"/>
    </location>
</feature>
<feature type="domain" description="DM14" evidence="2">
    <location>
        <begin position="38"/>
        <end position="91"/>
    </location>
</feature>
<dbReference type="EMBL" id="JAINUG010000001">
    <property type="protein sequence ID" value="KAJ8418603.1"/>
    <property type="molecule type" value="Genomic_DNA"/>
</dbReference>
<reference evidence="3" key="1">
    <citation type="journal article" date="2023" name="Science">
        <title>Genome structures resolve the early diversification of teleost fishes.</title>
        <authorList>
            <person name="Parey E."/>
            <person name="Louis A."/>
            <person name="Montfort J."/>
            <person name="Bouchez O."/>
            <person name="Roques C."/>
            <person name="Iampietro C."/>
            <person name="Lluch J."/>
            <person name="Castinel A."/>
            <person name="Donnadieu C."/>
            <person name="Desvignes T."/>
            <person name="Floi Bucao C."/>
            <person name="Jouanno E."/>
            <person name="Wen M."/>
            <person name="Mejri S."/>
            <person name="Dirks R."/>
            <person name="Jansen H."/>
            <person name="Henkel C."/>
            <person name="Chen W.J."/>
            <person name="Zahm M."/>
            <person name="Cabau C."/>
            <person name="Klopp C."/>
            <person name="Thompson A.W."/>
            <person name="Robinson-Rechavi M."/>
            <person name="Braasch I."/>
            <person name="Lecointre G."/>
            <person name="Bobe J."/>
            <person name="Postlethwait J.H."/>
            <person name="Berthelot C."/>
            <person name="Roest Crollius H."/>
            <person name="Guiguen Y."/>
        </authorList>
    </citation>
    <scope>NUCLEOTIDE SEQUENCE</scope>
    <source>
        <strain evidence="3">NC1722</strain>
    </source>
</reference>
<gene>
    <name evidence="3" type="ORF">AAFF_G00001020</name>
</gene>
<feature type="compositionally biased region" description="Polar residues" evidence="1">
    <location>
        <begin position="16"/>
        <end position="25"/>
    </location>
</feature>